<dbReference type="KEGG" id="hti:HTIA_0161"/>
<evidence type="ECO:0000313" key="3">
    <source>
        <dbReference type="Proteomes" id="UP000003861"/>
    </source>
</evidence>
<evidence type="ECO:0000313" key="4">
    <source>
        <dbReference type="Proteomes" id="UP000015381"/>
    </source>
</evidence>
<protein>
    <submittedName>
        <fullName evidence="2">Uncharacterized protein</fullName>
    </submittedName>
</protein>
<dbReference type="Proteomes" id="UP000015381">
    <property type="component" value="Chromosome I"/>
</dbReference>
<dbReference type="EMBL" id="HF571520">
    <property type="protein sequence ID" value="CCQ32312.1"/>
    <property type="molecule type" value="Genomic_DNA"/>
</dbReference>
<reference evidence="1 4" key="3">
    <citation type="journal article" date="2014" name="Environ. Microbiol.">
        <title>Halorhabdus tiamatea: proteogenomics and glycosidase activity measurements identify the first cultivated euryarchaeon from a deep-sea anoxic brine lake as potential polysaccharide degrader.</title>
        <authorList>
            <person name="Werner J."/>
            <person name="Ferrer M."/>
            <person name="Michel G."/>
            <person name="Mann A.J."/>
            <person name="Huang S."/>
            <person name="Juarez S."/>
            <person name="Ciordia S."/>
            <person name="Albar J.P."/>
            <person name="Alcaide M."/>
            <person name="La Cono V."/>
            <person name="Yakimov M.M."/>
            <person name="Antunes A."/>
            <person name="Taborda M."/>
            <person name="Da Costa M.S."/>
            <person name="Amann R.I."/>
            <person name="Gloeckner F.O."/>
            <person name="Golyshina O.V."/>
            <person name="Golyshin P.N."/>
            <person name="Teeling H."/>
        </authorList>
    </citation>
    <scope>NUCLEOTIDE SEQUENCE [LARGE SCALE GENOMIC DNA]</scope>
    <source>
        <strain evidence="4">SARL4B</strain>
        <strain evidence="1">Type strain: SARL4B</strain>
    </source>
</reference>
<evidence type="ECO:0000313" key="2">
    <source>
        <dbReference type="EMBL" id="ERJ04678.1"/>
    </source>
</evidence>
<dbReference type="AlphaFoldDB" id="F7PQN1"/>
<dbReference type="RefSeq" id="WP_008528455.1">
    <property type="nucleotide sequence ID" value="NC_021921.1"/>
</dbReference>
<reference evidence="2 3" key="2">
    <citation type="journal article" date="2013" name="PLoS ONE">
        <title>INDIGO - INtegrated Data Warehouse of MIcrobial GenOmes with Examples from the Red Sea Extremophiles.</title>
        <authorList>
            <person name="Alam I."/>
            <person name="Antunes A."/>
            <person name="Kamau A.A."/>
            <person name="Ba Alawi W."/>
            <person name="Kalkatawi M."/>
            <person name="Stingl U."/>
            <person name="Bajic V.B."/>
        </authorList>
    </citation>
    <scope>NUCLEOTIDE SEQUENCE [LARGE SCALE GENOMIC DNA]</scope>
    <source>
        <strain evidence="2 3">SARL4B</strain>
    </source>
</reference>
<dbReference type="HOGENOM" id="CLU_2949216_0_0_2"/>
<gene>
    <name evidence="2" type="ORF">HLRTI_003365</name>
    <name evidence="1" type="ORF">HTIA_0161</name>
</gene>
<dbReference type="GeneID" id="23798495"/>
<keyword evidence="4" id="KW-1185">Reference proteome</keyword>
<sequence>MNVTFKNSFHAERVVGRVDEIYESTPDGDRDAELAKLGLELTTAEFKQRLRRVKWAIEG</sequence>
<evidence type="ECO:0000313" key="1">
    <source>
        <dbReference type="EMBL" id="CCQ32312.1"/>
    </source>
</evidence>
<reference evidence="2 3" key="1">
    <citation type="journal article" date="2011" name="J. Bacteriol.">
        <title>Genome sequence of Halorhabdus tiamatea, the first archaeon isolated from a deep-sea anoxic brine lake.</title>
        <authorList>
            <person name="Antunes A."/>
            <person name="Alam I."/>
            <person name="Bajic V.B."/>
            <person name="Stingl U."/>
        </authorList>
    </citation>
    <scope>NUCLEOTIDE SEQUENCE [LARGE SCALE GENOMIC DNA]</scope>
    <source>
        <strain evidence="2 3">SARL4B</strain>
    </source>
</reference>
<dbReference type="STRING" id="1033806.HTIA_0161"/>
<accession>F7PQN1</accession>
<name>F7PQN1_9EURY</name>
<dbReference type="EMBL" id="AFNT02000063">
    <property type="protein sequence ID" value="ERJ04678.1"/>
    <property type="molecule type" value="Genomic_DNA"/>
</dbReference>
<organism evidence="2 3">
    <name type="scientific">Halorhabdus tiamatea SARL4B</name>
    <dbReference type="NCBI Taxonomy" id="1033806"/>
    <lineage>
        <taxon>Archaea</taxon>
        <taxon>Methanobacteriati</taxon>
        <taxon>Methanobacteriota</taxon>
        <taxon>Stenosarchaea group</taxon>
        <taxon>Halobacteria</taxon>
        <taxon>Halobacteriales</taxon>
        <taxon>Haloarculaceae</taxon>
        <taxon>Halorhabdus</taxon>
    </lineage>
</organism>
<proteinExistence type="predicted"/>
<dbReference type="Proteomes" id="UP000003861">
    <property type="component" value="Unassembled WGS sequence"/>
</dbReference>